<dbReference type="EMBL" id="JBBPBK010000002">
    <property type="protein sequence ID" value="KAK9290689.1"/>
    <property type="molecule type" value="Genomic_DNA"/>
</dbReference>
<evidence type="ECO:0000256" key="2">
    <source>
        <dbReference type="ARBA" id="ARBA00022723"/>
    </source>
</evidence>
<dbReference type="Pfam" id="PF13359">
    <property type="entry name" value="DDE_Tnp_4"/>
    <property type="match status" value="1"/>
</dbReference>
<name>A0AAP0SBD6_LIQFO</name>
<evidence type="ECO:0000256" key="1">
    <source>
        <dbReference type="ARBA" id="ARBA00001968"/>
    </source>
</evidence>
<dbReference type="PANTHER" id="PTHR46250">
    <property type="entry name" value="MYB/SANT-LIKE DNA-BINDING DOMAIN PROTEIN-RELATED"/>
    <property type="match status" value="1"/>
</dbReference>
<dbReference type="AlphaFoldDB" id="A0AAP0SBD6"/>
<comment type="caution">
    <text evidence="4">The sequence shown here is derived from an EMBL/GenBank/DDBJ whole genome shotgun (WGS) entry which is preliminary data.</text>
</comment>
<organism evidence="4 5">
    <name type="scientific">Liquidambar formosana</name>
    <name type="common">Formosan gum</name>
    <dbReference type="NCBI Taxonomy" id="63359"/>
    <lineage>
        <taxon>Eukaryota</taxon>
        <taxon>Viridiplantae</taxon>
        <taxon>Streptophyta</taxon>
        <taxon>Embryophyta</taxon>
        <taxon>Tracheophyta</taxon>
        <taxon>Spermatophyta</taxon>
        <taxon>Magnoliopsida</taxon>
        <taxon>eudicotyledons</taxon>
        <taxon>Gunneridae</taxon>
        <taxon>Pentapetalae</taxon>
        <taxon>Saxifragales</taxon>
        <taxon>Altingiaceae</taxon>
        <taxon>Liquidambar</taxon>
    </lineage>
</organism>
<protein>
    <recommendedName>
        <fullName evidence="3">DDE Tnp4 domain-containing protein</fullName>
    </recommendedName>
</protein>
<comment type="cofactor">
    <cofactor evidence="1">
        <name>a divalent metal cation</name>
        <dbReference type="ChEBI" id="CHEBI:60240"/>
    </cofactor>
</comment>
<keyword evidence="5" id="KW-1185">Reference proteome</keyword>
<accession>A0AAP0SBD6</accession>
<dbReference type="PANTHER" id="PTHR46250:SF15">
    <property type="entry name" value="OS01G0523800 PROTEIN"/>
    <property type="match status" value="1"/>
</dbReference>
<keyword evidence="2" id="KW-0479">Metal-binding</keyword>
<proteinExistence type="predicted"/>
<evidence type="ECO:0000259" key="3">
    <source>
        <dbReference type="Pfam" id="PF13359"/>
    </source>
</evidence>
<dbReference type="Proteomes" id="UP001415857">
    <property type="component" value="Unassembled WGS sequence"/>
</dbReference>
<feature type="domain" description="DDE Tnp4" evidence="3">
    <location>
        <begin position="32"/>
        <end position="80"/>
    </location>
</feature>
<evidence type="ECO:0000313" key="4">
    <source>
        <dbReference type="EMBL" id="KAK9290689.1"/>
    </source>
</evidence>
<gene>
    <name evidence="4" type="ORF">L1049_008863</name>
</gene>
<sequence>MVRDFLLHIEGNDIILMIGDKETPQILLKNFFNMKHSAARNVIERCFGLLKLRWAILMGNSFYPVKTHYKIIVACCLLHNLIRKEMLVDLVEALFVESSARMDFGPSEPSSGRGKNKRGWTPVEDAILVEIMLDLVVLGKIKCDNAQSMEKLVACLPEPSLPPPSPPVDKMSKVFEEVSKISNFNESDMLDVSEIIMKDPAKVNLLFSIPENLKKTWMDKLLNS</sequence>
<evidence type="ECO:0000313" key="5">
    <source>
        <dbReference type="Proteomes" id="UP001415857"/>
    </source>
</evidence>
<reference evidence="4 5" key="1">
    <citation type="journal article" date="2024" name="Plant J.">
        <title>Genome sequences and population genomics reveal climatic adaptation and genomic divergence between two closely related sweetgum species.</title>
        <authorList>
            <person name="Xu W.Q."/>
            <person name="Ren C.Q."/>
            <person name="Zhang X.Y."/>
            <person name="Comes H.P."/>
            <person name="Liu X.H."/>
            <person name="Li Y.G."/>
            <person name="Kettle C.J."/>
            <person name="Jalonen R."/>
            <person name="Gaisberger H."/>
            <person name="Ma Y.Z."/>
            <person name="Qiu Y.X."/>
        </authorList>
    </citation>
    <scope>NUCLEOTIDE SEQUENCE [LARGE SCALE GENOMIC DNA]</scope>
    <source>
        <strain evidence="4">Hangzhou</strain>
    </source>
</reference>
<dbReference type="InterPro" id="IPR027806">
    <property type="entry name" value="HARBI1_dom"/>
</dbReference>
<dbReference type="GO" id="GO:0046872">
    <property type="term" value="F:metal ion binding"/>
    <property type="evidence" value="ECO:0007669"/>
    <property type="project" value="UniProtKB-KW"/>
</dbReference>